<evidence type="ECO:0000313" key="2">
    <source>
        <dbReference type="Proteomes" id="UP000887159"/>
    </source>
</evidence>
<organism evidence="1 2">
    <name type="scientific">Trichonephila clavipes</name>
    <name type="common">Golden silk orbweaver</name>
    <name type="synonym">Nephila clavipes</name>
    <dbReference type="NCBI Taxonomy" id="2585209"/>
    <lineage>
        <taxon>Eukaryota</taxon>
        <taxon>Metazoa</taxon>
        <taxon>Ecdysozoa</taxon>
        <taxon>Arthropoda</taxon>
        <taxon>Chelicerata</taxon>
        <taxon>Arachnida</taxon>
        <taxon>Araneae</taxon>
        <taxon>Araneomorphae</taxon>
        <taxon>Entelegynae</taxon>
        <taxon>Araneoidea</taxon>
        <taxon>Nephilidae</taxon>
        <taxon>Trichonephila</taxon>
    </lineage>
</organism>
<dbReference type="Proteomes" id="UP000887159">
    <property type="component" value="Unassembled WGS sequence"/>
</dbReference>
<keyword evidence="2" id="KW-1185">Reference proteome</keyword>
<sequence>MNFVGLELMLLSIKWHKYQQHNLYEYGLLLGNRHSDDGPHIPTGNGIQPISFHAGIQEPYWEFESHVTHPRYAYYLVMIHIPTNNNAKYRGSSGLVHLSVSIFGNTIFLLLVRFPSANP</sequence>
<proteinExistence type="predicted"/>
<name>A0A8X6RC51_TRICX</name>
<dbReference type="AlphaFoldDB" id="A0A8X6RC51"/>
<gene>
    <name evidence="1" type="ORF">TNCV_2124541</name>
</gene>
<evidence type="ECO:0000313" key="1">
    <source>
        <dbReference type="EMBL" id="GFX86907.1"/>
    </source>
</evidence>
<comment type="caution">
    <text evidence="1">The sequence shown here is derived from an EMBL/GenBank/DDBJ whole genome shotgun (WGS) entry which is preliminary data.</text>
</comment>
<accession>A0A8X6RC51</accession>
<reference evidence="1" key="1">
    <citation type="submission" date="2020-08" db="EMBL/GenBank/DDBJ databases">
        <title>Multicomponent nature underlies the extraordinary mechanical properties of spider dragline silk.</title>
        <authorList>
            <person name="Kono N."/>
            <person name="Nakamura H."/>
            <person name="Mori M."/>
            <person name="Yoshida Y."/>
            <person name="Ohtoshi R."/>
            <person name="Malay A.D."/>
            <person name="Moran D.A.P."/>
            <person name="Tomita M."/>
            <person name="Numata K."/>
            <person name="Arakawa K."/>
        </authorList>
    </citation>
    <scope>NUCLEOTIDE SEQUENCE</scope>
</reference>
<dbReference type="EMBL" id="BMAU01021016">
    <property type="protein sequence ID" value="GFX86907.1"/>
    <property type="molecule type" value="Genomic_DNA"/>
</dbReference>
<protein>
    <submittedName>
        <fullName evidence="1">Uncharacterized protein</fullName>
    </submittedName>
</protein>